<keyword evidence="3" id="KW-1185">Reference proteome</keyword>
<feature type="transmembrane region" description="Helical" evidence="1">
    <location>
        <begin position="107"/>
        <end position="131"/>
    </location>
</feature>
<evidence type="ECO:0000313" key="2">
    <source>
        <dbReference type="EMBL" id="QDO89238.1"/>
    </source>
</evidence>
<evidence type="ECO:0000256" key="1">
    <source>
        <dbReference type="SAM" id="Phobius"/>
    </source>
</evidence>
<dbReference type="EMBL" id="CP041616">
    <property type="protein sequence ID" value="QDO89238.1"/>
    <property type="molecule type" value="Genomic_DNA"/>
</dbReference>
<gene>
    <name evidence="2" type="ORF">FNH13_13620</name>
</gene>
<keyword evidence="1" id="KW-0812">Transmembrane</keyword>
<evidence type="ECO:0000313" key="3">
    <source>
        <dbReference type="Proteomes" id="UP000315395"/>
    </source>
</evidence>
<name>A0A516GCJ3_9MICO</name>
<keyword evidence="1" id="KW-1133">Transmembrane helix</keyword>
<dbReference type="Proteomes" id="UP000315395">
    <property type="component" value="Chromosome"/>
</dbReference>
<dbReference type="KEGG" id="orz:FNH13_13620"/>
<sequence>MSDGLPRTDGLPTTRHLSSEQVRATVLDLQGRIAARFPQHRLTVVATDLVDLVDQVDLKTQDTHRRVVHTTLVARILAAVALLVAITLVVLALQLVMSHPLDQLNTWIPLIDSTIDTIVFIGIAVLFLWAFPERRERKGLLALLHQLRSLAHVLDMHQLTKEPGRLRTGYVPTELSLASDLTRDEMFDYLSYCTELLSLIAKTAALCAERSSDGTILDTVSDVETLTREISVRVYQKVTLLGQFDER</sequence>
<protein>
    <submittedName>
        <fullName evidence="2">Uncharacterized protein</fullName>
    </submittedName>
</protein>
<feature type="transmembrane region" description="Helical" evidence="1">
    <location>
        <begin position="72"/>
        <end position="95"/>
    </location>
</feature>
<organism evidence="2 3">
    <name type="scientific">Ornithinimicrobium ciconiae</name>
    <dbReference type="NCBI Taxonomy" id="2594265"/>
    <lineage>
        <taxon>Bacteria</taxon>
        <taxon>Bacillati</taxon>
        <taxon>Actinomycetota</taxon>
        <taxon>Actinomycetes</taxon>
        <taxon>Micrococcales</taxon>
        <taxon>Ornithinimicrobiaceae</taxon>
        <taxon>Ornithinimicrobium</taxon>
    </lineage>
</organism>
<reference evidence="2 3" key="1">
    <citation type="submission" date="2019-07" db="EMBL/GenBank/DDBJ databases">
        <title>complete genome sequencing of Ornithinimicrobium sp. H23M54.</title>
        <authorList>
            <person name="Bae J.-W."/>
            <person name="Lee S.-Y."/>
        </authorList>
    </citation>
    <scope>NUCLEOTIDE SEQUENCE [LARGE SCALE GENOMIC DNA]</scope>
    <source>
        <strain evidence="2 3">H23M54</strain>
    </source>
</reference>
<accession>A0A516GCJ3</accession>
<proteinExistence type="predicted"/>
<dbReference type="RefSeq" id="WP_143783913.1">
    <property type="nucleotide sequence ID" value="NZ_CP041616.1"/>
</dbReference>
<dbReference type="OrthoDB" id="250722at2"/>
<keyword evidence="1" id="KW-0472">Membrane</keyword>
<dbReference type="AlphaFoldDB" id="A0A516GCJ3"/>